<evidence type="ECO:0000313" key="3">
    <source>
        <dbReference type="Proteomes" id="UP000266441"/>
    </source>
</evidence>
<dbReference type="RefSeq" id="WP_119350235.1">
    <property type="nucleotide sequence ID" value="NZ_QWET01000008.1"/>
</dbReference>
<dbReference type="OrthoDB" id="680637at2"/>
<feature type="transmembrane region" description="Helical" evidence="1">
    <location>
        <begin position="46"/>
        <end position="69"/>
    </location>
</feature>
<dbReference type="PANTHER" id="PTHR36443">
    <property type="entry name" value="BSR5223 PROTEIN"/>
    <property type="match status" value="1"/>
</dbReference>
<keyword evidence="3" id="KW-1185">Reference proteome</keyword>
<sequence length="71" mass="8150">MARWFIMAGLVLIVVGILIYLAPWLFNWFGKLPGDIRIEKENSKVFIPITSMILISVVLTILINVIRFFGK</sequence>
<protein>
    <submittedName>
        <fullName evidence="2">DUF2905 domain-containing protein</fullName>
    </submittedName>
</protein>
<keyword evidence="1" id="KW-1133">Transmembrane helix</keyword>
<dbReference type="Proteomes" id="UP000266441">
    <property type="component" value="Unassembled WGS sequence"/>
</dbReference>
<name>A0A399D2Z5_9BACT</name>
<dbReference type="AlphaFoldDB" id="A0A399D2Z5"/>
<accession>A0A399D2Z5</accession>
<feature type="transmembrane region" description="Helical" evidence="1">
    <location>
        <begin position="5"/>
        <end position="26"/>
    </location>
</feature>
<dbReference type="PANTHER" id="PTHR36443:SF1">
    <property type="entry name" value="BSR5223 PROTEIN"/>
    <property type="match status" value="1"/>
</dbReference>
<dbReference type="InterPro" id="IPR021320">
    <property type="entry name" value="DUF2905"/>
</dbReference>
<gene>
    <name evidence="2" type="ORF">D1164_12025</name>
</gene>
<dbReference type="Pfam" id="PF11146">
    <property type="entry name" value="DUF2905"/>
    <property type="match status" value="1"/>
</dbReference>
<keyword evidence="1" id="KW-0472">Membrane</keyword>
<keyword evidence="1" id="KW-0812">Transmembrane</keyword>
<reference evidence="2 3" key="1">
    <citation type="journal article" date="2015" name="Int. J. Syst. Evol. Microbiol.">
        <title>Mariniphaga sediminis sp. nov., isolated from coastal sediment.</title>
        <authorList>
            <person name="Wang F.Q."/>
            <person name="Shen Q.Y."/>
            <person name="Chen G.J."/>
            <person name="Du Z.J."/>
        </authorList>
    </citation>
    <scope>NUCLEOTIDE SEQUENCE [LARGE SCALE GENOMIC DNA]</scope>
    <source>
        <strain evidence="2 3">SY21</strain>
    </source>
</reference>
<proteinExistence type="predicted"/>
<evidence type="ECO:0000313" key="2">
    <source>
        <dbReference type="EMBL" id="RIH64770.1"/>
    </source>
</evidence>
<organism evidence="2 3">
    <name type="scientific">Mariniphaga sediminis</name>
    <dbReference type="NCBI Taxonomy" id="1628158"/>
    <lineage>
        <taxon>Bacteria</taxon>
        <taxon>Pseudomonadati</taxon>
        <taxon>Bacteroidota</taxon>
        <taxon>Bacteroidia</taxon>
        <taxon>Marinilabiliales</taxon>
        <taxon>Prolixibacteraceae</taxon>
        <taxon>Mariniphaga</taxon>
    </lineage>
</organism>
<evidence type="ECO:0000256" key="1">
    <source>
        <dbReference type="SAM" id="Phobius"/>
    </source>
</evidence>
<dbReference type="EMBL" id="QWET01000008">
    <property type="protein sequence ID" value="RIH64770.1"/>
    <property type="molecule type" value="Genomic_DNA"/>
</dbReference>
<comment type="caution">
    <text evidence="2">The sequence shown here is derived from an EMBL/GenBank/DDBJ whole genome shotgun (WGS) entry which is preliminary data.</text>
</comment>